<dbReference type="RefSeq" id="WP_144854706.1">
    <property type="nucleotide sequence ID" value="NZ_VIUW01000001.1"/>
</dbReference>
<dbReference type="SMART" id="SM00346">
    <property type="entry name" value="HTH_ICLR"/>
    <property type="match status" value="1"/>
</dbReference>
<keyword evidence="7" id="KW-1185">Reference proteome</keyword>
<evidence type="ECO:0000259" key="5">
    <source>
        <dbReference type="PROSITE" id="PS51078"/>
    </source>
</evidence>
<keyword evidence="3" id="KW-0804">Transcription</keyword>
<dbReference type="AlphaFoldDB" id="A0A560WFX8"/>
<accession>A0A560WFX8</accession>
<keyword evidence="1" id="KW-0805">Transcription regulation</keyword>
<comment type="caution">
    <text evidence="6">The sequence shown here is derived from an EMBL/GenBank/DDBJ whole genome shotgun (WGS) entry which is preliminary data.</text>
</comment>
<name>A0A560WFX8_9MICO</name>
<feature type="domain" description="IclR-ED" evidence="5">
    <location>
        <begin position="107"/>
        <end position="284"/>
    </location>
</feature>
<dbReference type="GO" id="GO:0003677">
    <property type="term" value="F:DNA binding"/>
    <property type="evidence" value="ECO:0007669"/>
    <property type="project" value="UniProtKB-KW"/>
</dbReference>
<dbReference type="Proteomes" id="UP000315628">
    <property type="component" value="Unassembled WGS sequence"/>
</dbReference>
<evidence type="ECO:0000256" key="1">
    <source>
        <dbReference type="ARBA" id="ARBA00023015"/>
    </source>
</evidence>
<evidence type="ECO:0000313" key="7">
    <source>
        <dbReference type="Proteomes" id="UP000315628"/>
    </source>
</evidence>
<evidence type="ECO:0000313" key="6">
    <source>
        <dbReference type="EMBL" id="TWD16601.1"/>
    </source>
</evidence>
<feature type="domain" description="HTH iclR-type" evidence="4">
    <location>
        <begin position="48"/>
        <end position="106"/>
    </location>
</feature>
<dbReference type="InterPro" id="IPR050707">
    <property type="entry name" value="HTH_MetabolicPath_Reg"/>
</dbReference>
<evidence type="ECO:0000256" key="3">
    <source>
        <dbReference type="ARBA" id="ARBA00023163"/>
    </source>
</evidence>
<proteinExistence type="predicted"/>
<dbReference type="InterPro" id="IPR005471">
    <property type="entry name" value="Tscrpt_reg_IclR_N"/>
</dbReference>
<dbReference type="GO" id="GO:0003700">
    <property type="term" value="F:DNA-binding transcription factor activity"/>
    <property type="evidence" value="ECO:0007669"/>
    <property type="project" value="TreeGrafter"/>
</dbReference>
<dbReference type="InterPro" id="IPR036390">
    <property type="entry name" value="WH_DNA-bd_sf"/>
</dbReference>
<dbReference type="PANTHER" id="PTHR30136:SF24">
    <property type="entry name" value="HTH-TYPE TRANSCRIPTIONAL REPRESSOR ALLR"/>
    <property type="match status" value="1"/>
</dbReference>
<protein>
    <submittedName>
        <fullName evidence="6">IclR family transcriptional regulator</fullName>
    </submittedName>
</protein>
<organism evidence="6 7">
    <name type="scientific">Marihabitans asiaticum</name>
    <dbReference type="NCBI Taxonomy" id="415218"/>
    <lineage>
        <taxon>Bacteria</taxon>
        <taxon>Bacillati</taxon>
        <taxon>Actinomycetota</taxon>
        <taxon>Actinomycetes</taxon>
        <taxon>Micrococcales</taxon>
        <taxon>Intrasporangiaceae</taxon>
        <taxon>Marihabitans</taxon>
    </lineage>
</organism>
<dbReference type="PANTHER" id="PTHR30136">
    <property type="entry name" value="HELIX-TURN-HELIX TRANSCRIPTIONAL REGULATOR, ICLR FAMILY"/>
    <property type="match status" value="1"/>
</dbReference>
<keyword evidence="2" id="KW-0238">DNA-binding</keyword>
<evidence type="ECO:0000259" key="4">
    <source>
        <dbReference type="PROSITE" id="PS51077"/>
    </source>
</evidence>
<dbReference type="InterPro" id="IPR036388">
    <property type="entry name" value="WH-like_DNA-bd_sf"/>
</dbReference>
<dbReference type="PROSITE" id="PS51077">
    <property type="entry name" value="HTH_ICLR"/>
    <property type="match status" value="1"/>
</dbReference>
<dbReference type="InterPro" id="IPR014757">
    <property type="entry name" value="Tscrpt_reg_IclR_C"/>
</dbReference>
<dbReference type="OrthoDB" id="7274111at2"/>
<dbReference type="Gene3D" id="3.30.450.40">
    <property type="match status" value="1"/>
</dbReference>
<dbReference type="SUPFAM" id="SSF46785">
    <property type="entry name" value="Winged helix' DNA-binding domain"/>
    <property type="match status" value="1"/>
</dbReference>
<sequence length="287" mass="30137">MVSFDAWGRQLVDLAGGYALVVDDRVPIRHHQGMRPAERNTLAGPGEAGVIARATCLLEAVAEGADTIRGLARATGMAPSSVHRLVGQLVDVGVLARADSRIQLGAKLFELGAQVPVRRDLADAAEAVMEDLREATHRRIHLAVLDGTDVVYVRILGAQSGIASKVGGRIPAHATGVGKVILAYSSTAAVQACIDTGLHRVTPRTIHTPQAFTYEMRKIRTVGMALDLEESTAGVSCVAAPVFGADRKVRAGLSVTGPTRSIDPGTLGIAVRTAAFTLSRTLRDSGI</sequence>
<dbReference type="Pfam" id="PF09339">
    <property type="entry name" value="HTH_IclR"/>
    <property type="match status" value="1"/>
</dbReference>
<dbReference type="Gene3D" id="1.10.10.10">
    <property type="entry name" value="Winged helix-like DNA-binding domain superfamily/Winged helix DNA-binding domain"/>
    <property type="match status" value="1"/>
</dbReference>
<evidence type="ECO:0000256" key="2">
    <source>
        <dbReference type="ARBA" id="ARBA00023125"/>
    </source>
</evidence>
<dbReference type="GO" id="GO:0045892">
    <property type="term" value="P:negative regulation of DNA-templated transcription"/>
    <property type="evidence" value="ECO:0007669"/>
    <property type="project" value="TreeGrafter"/>
</dbReference>
<dbReference type="InterPro" id="IPR029016">
    <property type="entry name" value="GAF-like_dom_sf"/>
</dbReference>
<dbReference type="SUPFAM" id="SSF55781">
    <property type="entry name" value="GAF domain-like"/>
    <property type="match status" value="1"/>
</dbReference>
<gene>
    <name evidence="6" type="ORF">FB557_0127</name>
</gene>
<dbReference type="EMBL" id="VIUW01000001">
    <property type="protein sequence ID" value="TWD16601.1"/>
    <property type="molecule type" value="Genomic_DNA"/>
</dbReference>
<reference evidence="6 7" key="1">
    <citation type="submission" date="2019-06" db="EMBL/GenBank/DDBJ databases">
        <title>Sequencing the genomes of 1000 actinobacteria strains.</title>
        <authorList>
            <person name="Klenk H.-P."/>
        </authorList>
    </citation>
    <scope>NUCLEOTIDE SEQUENCE [LARGE SCALE GENOMIC DNA]</scope>
    <source>
        <strain evidence="6 7">DSM 18935</strain>
    </source>
</reference>
<dbReference type="PROSITE" id="PS51078">
    <property type="entry name" value="ICLR_ED"/>
    <property type="match status" value="1"/>
</dbReference>
<dbReference type="Pfam" id="PF01614">
    <property type="entry name" value="IclR_C"/>
    <property type="match status" value="1"/>
</dbReference>